<dbReference type="OrthoDB" id="411986at2759"/>
<dbReference type="AlphaFoldDB" id="A0A812RH85"/>
<accession>A0A812RH85</accession>
<protein>
    <submittedName>
        <fullName evidence="2">SPCC550.07 protein</fullName>
    </submittedName>
</protein>
<keyword evidence="3" id="KW-1185">Reference proteome</keyword>
<name>A0A812RH85_9DINO</name>
<dbReference type="Proteomes" id="UP000601435">
    <property type="component" value="Unassembled WGS sequence"/>
</dbReference>
<gene>
    <name evidence="2" type="primary">SPCC550.07</name>
    <name evidence="2" type="ORF">SNEC2469_LOCUS12080</name>
</gene>
<evidence type="ECO:0000256" key="1">
    <source>
        <dbReference type="SAM" id="MobiDB-lite"/>
    </source>
</evidence>
<evidence type="ECO:0000313" key="2">
    <source>
        <dbReference type="EMBL" id="CAE7439351.1"/>
    </source>
</evidence>
<reference evidence="2" key="1">
    <citation type="submission" date="2021-02" db="EMBL/GenBank/DDBJ databases">
        <authorList>
            <person name="Dougan E. K."/>
            <person name="Rhodes N."/>
            <person name="Thang M."/>
            <person name="Chan C."/>
        </authorList>
    </citation>
    <scope>NUCLEOTIDE SEQUENCE</scope>
</reference>
<feature type="region of interest" description="Disordered" evidence="1">
    <location>
        <begin position="1"/>
        <end position="26"/>
    </location>
</feature>
<proteinExistence type="predicted"/>
<evidence type="ECO:0000313" key="3">
    <source>
        <dbReference type="Proteomes" id="UP000601435"/>
    </source>
</evidence>
<dbReference type="Gene3D" id="3.30.40.10">
    <property type="entry name" value="Zinc/RING finger domain, C3HC4 (zinc finger)"/>
    <property type="match status" value="1"/>
</dbReference>
<dbReference type="InterPro" id="IPR013083">
    <property type="entry name" value="Znf_RING/FYVE/PHD"/>
</dbReference>
<feature type="non-terminal residue" evidence="2">
    <location>
        <position position="1"/>
    </location>
</feature>
<comment type="caution">
    <text evidence="2">The sequence shown here is derived from an EMBL/GenBank/DDBJ whole genome shotgun (WGS) entry which is preliminary data.</text>
</comment>
<organism evidence="2 3">
    <name type="scientific">Symbiodinium necroappetens</name>
    <dbReference type="NCBI Taxonomy" id="1628268"/>
    <lineage>
        <taxon>Eukaryota</taxon>
        <taxon>Sar</taxon>
        <taxon>Alveolata</taxon>
        <taxon>Dinophyceae</taxon>
        <taxon>Suessiales</taxon>
        <taxon>Symbiodiniaceae</taxon>
        <taxon>Symbiodinium</taxon>
    </lineage>
</organism>
<sequence>MDRPQTAPAKKTSAIASGPTVESADFSANSDSLEHCLAEVPKEQPDELWPTPLWPGHFCKRSLLQLRDSSGLATQQPPYCFAVRYDIRPLVKQLSEKSAYLMLLDGEKLRRIGRGSGVDIIAASKSWIAWGALCAQPLLLTRDAQGKLVGEAQVQPELDCHANGEGVLLMTVVLTSDIKNRQLWQTAGDLMSYRLGSPQVLCGLCSMAVPMRELSAHQSHQCRMVLSACPRCHKEVPIRELAAHQVGPDCLGTSSMGTQTLEKKVQDAPSQCSVP</sequence>
<dbReference type="EMBL" id="CAJNJA010019133">
    <property type="protein sequence ID" value="CAE7439351.1"/>
    <property type="molecule type" value="Genomic_DNA"/>
</dbReference>